<proteinExistence type="predicted"/>
<evidence type="ECO:0000256" key="2">
    <source>
        <dbReference type="SAM" id="Phobius"/>
    </source>
</evidence>
<dbReference type="AlphaFoldDB" id="A0A0V1E4K9"/>
<evidence type="ECO:0000256" key="1">
    <source>
        <dbReference type="SAM" id="MobiDB-lite"/>
    </source>
</evidence>
<organism evidence="3 4">
    <name type="scientific">Trichinella pseudospiralis</name>
    <name type="common">Parasitic roundworm</name>
    <dbReference type="NCBI Taxonomy" id="6337"/>
    <lineage>
        <taxon>Eukaryota</taxon>
        <taxon>Metazoa</taxon>
        <taxon>Ecdysozoa</taxon>
        <taxon>Nematoda</taxon>
        <taxon>Enoplea</taxon>
        <taxon>Dorylaimia</taxon>
        <taxon>Trichinellida</taxon>
        <taxon>Trichinellidae</taxon>
        <taxon>Trichinella</taxon>
    </lineage>
</organism>
<name>A0A0V1E4K9_TRIPS</name>
<feature type="transmembrane region" description="Helical" evidence="2">
    <location>
        <begin position="243"/>
        <end position="263"/>
    </location>
</feature>
<keyword evidence="2" id="KW-1133">Transmembrane helix</keyword>
<evidence type="ECO:0000313" key="4">
    <source>
        <dbReference type="Proteomes" id="UP000054632"/>
    </source>
</evidence>
<evidence type="ECO:0000313" key="3">
    <source>
        <dbReference type="EMBL" id="KRY68773.1"/>
    </source>
</evidence>
<feature type="region of interest" description="Disordered" evidence="1">
    <location>
        <begin position="284"/>
        <end position="313"/>
    </location>
</feature>
<keyword evidence="2" id="KW-0472">Membrane</keyword>
<dbReference type="EMBL" id="JYDR01000104">
    <property type="protein sequence ID" value="KRY68773.1"/>
    <property type="molecule type" value="Genomic_DNA"/>
</dbReference>
<comment type="caution">
    <text evidence="3">The sequence shown here is derived from an EMBL/GenBank/DDBJ whole genome shotgun (WGS) entry which is preliminary data.</text>
</comment>
<feature type="compositionally biased region" description="Basic and acidic residues" evidence="1">
    <location>
        <begin position="303"/>
        <end position="313"/>
    </location>
</feature>
<keyword evidence="2" id="KW-0812">Transmembrane</keyword>
<dbReference type="Proteomes" id="UP000054632">
    <property type="component" value="Unassembled WGS sequence"/>
</dbReference>
<reference evidence="3 4" key="1">
    <citation type="submission" date="2015-01" db="EMBL/GenBank/DDBJ databases">
        <title>Evolution of Trichinella species and genotypes.</title>
        <authorList>
            <person name="Korhonen P.K."/>
            <person name="Edoardo P."/>
            <person name="Giuseppe L.R."/>
            <person name="Gasser R.B."/>
        </authorList>
    </citation>
    <scope>NUCLEOTIDE SEQUENCE [LARGE SCALE GENOMIC DNA]</scope>
    <source>
        <strain evidence="3">ISS13</strain>
    </source>
</reference>
<gene>
    <name evidence="3" type="ORF">T4A_14205</name>
</gene>
<sequence>MSEVVDTSKCRHFPRRFNVSEQLRSRSAIETVSALILPIEAPGGHVDFDGSSCRLTRVLNGLTVAKSSTDSCQLAFAPNISRLSNKAAPASHLIADTVCDQPFYINASFTFAGAKTFREMCFYTFVPFCSRWLVKTFSNSARSVLIHCAEDVVIYGRIVESFSVTAFWHCEFETFIKTMGVSKLLSGTNGFKYTRHVEQVDPYNSSHGINKYEQQVILLTFTMMASKNMAKEPFEIVMWNKEFFVLFWFAMLCGVLVLGYFLYKVVELRKKKRNQKTKLRPNRIGQFLDNLPPPGQTAPLKNDLLHEMPDQSA</sequence>
<accession>A0A0V1E4K9</accession>
<protein>
    <submittedName>
        <fullName evidence="3">Uncharacterized protein</fullName>
    </submittedName>
</protein>